<feature type="domain" description="Glycosyltransferase 2-like" evidence="2">
    <location>
        <begin position="167"/>
        <end position="221"/>
    </location>
</feature>
<dbReference type="InterPro" id="IPR029044">
    <property type="entry name" value="Nucleotide-diphossugar_trans"/>
</dbReference>
<dbReference type="RefSeq" id="WP_349218031.1">
    <property type="nucleotide sequence ID" value="NZ_JBBMFD010000002.1"/>
</dbReference>
<dbReference type="GO" id="GO:0016757">
    <property type="term" value="F:glycosyltransferase activity"/>
    <property type="evidence" value="ECO:0007669"/>
    <property type="project" value="UniProtKB-KW"/>
</dbReference>
<dbReference type="CDD" id="cd04186">
    <property type="entry name" value="GT_2_like_c"/>
    <property type="match status" value="1"/>
</dbReference>
<gene>
    <name evidence="3" type="ORF">WMO26_02890</name>
</gene>
<dbReference type="EMBL" id="JBBMFD010000002">
    <property type="protein sequence ID" value="MEQ2439769.1"/>
    <property type="molecule type" value="Genomic_DNA"/>
</dbReference>
<dbReference type="InterPro" id="IPR001173">
    <property type="entry name" value="Glyco_trans_2-like"/>
</dbReference>
<keyword evidence="4" id="KW-1185">Reference proteome</keyword>
<sequence>MDVSVIIINHNTKDLTAQTVESVLAATHRASFEVLVMDNSSNEAQRYLGMKDERVRVFSGVENHGFGHACNLGAKKARGDFLLFLNSDTIVHDGAIDAGAAYLKENPSIGVLGLRTVLPDGTLDSGCKRGFPTPLAALYYFMGMDKKHPDNPKYGAYHQTFIDPEKNSDVDAVSGACMLVPKAVYEQVGGFDEDFFMYGEDLDLCYRIKEKGYRVVYFADGAITHLKGQSGLHQKSKPIIYHFHHAMLLFYQKHYRKQYNPFVTGLVYTGIYAKYGLTLLKGKMSREKGGTAGV</sequence>
<dbReference type="SUPFAM" id="SSF53448">
    <property type="entry name" value="Nucleotide-diphospho-sugar transferases"/>
    <property type="match status" value="1"/>
</dbReference>
<comment type="caution">
    <text evidence="3">The sequence shown here is derived from an EMBL/GenBank/DDBJ whole genome shotgun (WGS) entry which is preliminary data.</text>
</comment>
<dbReference type="Pfam" id="PF00535">
    <property type="entry name" value="Glycos_transf_2"/>
    <property type="match status" value="1"/>
</dbReference>
<keyword evidence="3" id="KW-0328">Glycosyltransferase</keyword>
<dbReference type="EC" id="2.4.-.-" evidence="3"/>
<organism evidence="3 4">
    <name type="scientific">Solibaculum intestinale</name>
    <dbReference type="NCBI Taxonomy" id="3133165"/>
    <lineage>
        <taxon>Bacteria</taxon>
        <taxon>Bacillati</taxon>
        <taxon>Bacillota</taxon>
        <taxon>Clostridia</taxon>
        <taxon>Eubacteriales</taxon>
        <taxon>Oscillospiraceae</taxon>
        <taxon>Solibaculum</taxon>
    </lineage>
</organism>
<dbReference type="PANTHER" id="PTHR43179">
    <property type="entry name" value="RHAMNOSYLTRANSFERASE WBBL"/>
    <property type="match status" value="1"/>
</dbReference>
<accession>A0ABV1DYR9</accession>
<keyword evidence="3" id="KW-0808">Transferase</keyword>
<evidence type="ECO:0000259" key="2">
    <source>
        <dbReference type="Pfam" id="PF13632"/>
    </source>
</evidence>
<name>A0ABV1DYR9_9FIRM</name>
<reference evidence="3 4" key="1">
    <citation type="submission" date="2024-03" db="EMBL/GenBank/DDBJ databases">
        <title>Human intestinal bacterial collection.</title>
        <authorList>
            <person name="Pauvert C."/>
            <person name="Hitch T.C.A."/>
            <person name="Clavel T."/>
        </authorList>
    </citation>
    <scope>NUCLEOTIDE SEQUENCE [LARGE SCALE GENOMIC DNA]</scope>
    <source>
        <strain evidence="3 4">CLA-JM-H44</strain>
    </source>
</reference>
<feature type="domain" description="Glycosyltransferase 2-like" evidence="1">
    <location>
        <begin position="4"/>
        <end position="130"/>
    </location>
</feature>
<proteinExistence type="predicted"/>
<evidence type="ECO:0000259" key="1">
    <source>
        <dbReference type="Pfam" id="PF00535"/>
    </source>
</evidence>
<protein>
    <submittedName>
        <fullName evidence="3">Glycosyltransferase family 2 protein</fullName>
        <ecNumber evidence="3">2.4.-.-</ecNumber>
    </submittedName>
</protein>
<evidence type="ECO:0000313" key="4">
    <source>
        <dbReference type="Proteomes" id="UP001489509"/>
    </source>
</evidence>
<dbReference type="Proteomes" id="UP001489509">
    <property type="component" value="Unassembled WGS sequence"/>
</dbReference>
<dbReference type="PANTHER" id="PTHR43179:SF7">
    <property type="entry name" value="RHAMNOSYLTRANSFERASE WBBL"/>
    <property type="match status" value="1"/>
</dbReference>
<dbReference type="Pfam" id="PF13632">
    <property type="entry name" value="Glyco_trans_2_3"/>
    <property type="match status" value="1"/>
</dbReference>
<evidence type="ECO:0000313" key="3">
    <source>
        <dbReference type="EMBL" id="MEQ2439769.1"/>
    </source>
</evidence>
<dbReference type="Gene3D" id="3.90.550.10">
    <property type="entry name" value="Spore Coat Polysaccharide Biosynthesis Protein SpsA, Chain A"/>
    <property type="match status" value="1"/>
</dbReference>